<sequence length="310" mass="30784">MATPVQSFLGGVGLALSVQTLLAINGNVFGISGFLHRSMRGSQEGAAAVAGLALGGVLVGFIEGTGPHVVSTAWSSLIASGALVGFGTKLSNGCTSGHMICGMSRLSTRSIAATVTFVTAAAATARFLHPSLPPIARTDLSLGAHGAAFLAGSALALLTTLAIAPSSPVRADAAPAPTPARMAVAFFTALSFALSLRLSNLVDPLRVLGFLLLPTHPAFDPSLGFLALGALPLAMLLYRTGRTKVDAQGAVDARLLVGAALFGVGWGVEGICPGPGLVNFGQALAAGSGTTVPLAAWVAAVVVGGALVPS</sequence>
<reference evidence="1" key="1">
    <citation type="submission" date="2021-03" db="EMBL/GenBank/DDBJ databases">
        <authorList>
            <consortium name="DOE Joint Genome Institute"/>
            <person name="Ahrendt S."/>
            <person name="Looney B.P."/>
            <person name="Miyauchi S."/>
            <person name="Morin E."/>
            <person name="Drula E."/>
            <person name="Courty P.E."/>
            <person name="Chicoki N."/>
            <person name="Fauchery L."/>
            <person name="Kohler A."/>
            <person name="Kuo A."/>
            <person name="Labutti K."/>
            <person name="Pangilinan J."/>
            <person name="Lipzen A."/>
            <person name="Riley R."/>
            <person name="Andreopoulos W."/>
            <person name="He G."/>
            <person name="Johnson J."/>
            <person name="Barry K.W."/>
            <person name="Grigoriev I.V."/>
            <person name="Nagy L."/>
            <person name="Hibbett D."/>
            <person name="Henrissat B."/>
            <person name="Matheny P.B."/>
            <person name="Labbe J."/>
            <person name="Martin F."/>
        </authorList>
    </citation>
    <scope>NUCLEOTIDE SEQUENCE</scope>
    <source>
        <strain evidence="1">HHB10654</strain>
    </source>
</reference>
<protein>
    <submittedName>
        <fullName evidence="1">Uncharacterized protein</fullName>
    </submittedName>
</protein>
<evidence type="ECO:0000313" key="1">
    <source>
        <dbReference type="EMBL" id="KAI0064572.1"/>
    </source>
</evidence>
<reference evidence="1" key="2">
    <citation type="journal article" date="2022" name="New Phytol.">
        <title>Evolutionary transition to the ectomycorrhizal habit in the genomes of a hyperdiverse lineage of mushroom-forming fungi.</title>
        <authorList>
            <person name="Looney B."/>
            <person name="Miyauchi S."/>
            <person name="Morin E."/>
            <person name="Drula E."/>
            <person name="Courty P.E."/>
            <person name="Kohler A."/>
            <person name="Kuo A."/>
            <person name="LaButti K."/>
            <person name="Pangilinan J."/>
            <person name="Lipzen A."/>
            <person name="Riley R."/>
            <person name="Andreopoulos W."/>
            <person name="He G."/>
            <person name="Johnson J."/>
            <person name="Nolan M."/>
            <person name="Tritt A."/>
            <person name="Barry K.W."/>
            <person name="Grigoriev I.V."/>
            <person name="Nagy L.G."/>
            <person name="Hibbett D."/>
            <person name="Henrissat B."/>
            <person name="Matheny P.B."/>
            <person name="Labbe J."/>
            <person name="Martin F.M."/>
        </authorList>
    </citation>
    <scope>NUCLEOTIDE SEQUENCE</scope>
    <source>
        <strain evidence="1">HHB10654</strain>
    </source>
</reference>
<proteinExistence type="predicted"/>
<keyword evidence="2" id="KW-1185">Reference proteome</keyword>
<accession>A0ACB8T816</accession>
<organism evidence="1 2">
    <name type="scientific">Artomyces pyxidatus</name>
    <dbReference type="NCBI Taxonomy" id="48021"/>
    <lineage>
        <taxon>Eukaryota</taxon>
        <taxon>Fungi</taxon>
        <taxon>Dikarya</taxon>
        <taxon>Basidiomycota</taxon>
        <taxon>Agaricomycotina</taxon>
        <taxon>Agaricomycetes</taxon>
        <taxon>Russulales</taxon>
        <taxon>Auriscalpiaceae</taxon>
        <taxon>Artomyces</taxon>
    </lineage>
</organism>
<dbReference type="Proteomes" id="UP000814140">
    <property type="component" value="Unassembled WGS sequence"/>
</dbReference>
<gene>
    <name evidence="1" type="ORF">BV25DRAFT_262370</name>
</gene>
<dbReference type="EMBL" id="MU277198">
    <property type="protein sequence ID" value="KAI0064572.1"/>
    <property type="molecule type" value="Genomic_DNA"/>
</dbReference>
<comment type="caution">
    <text evidence="1">The sequence shown here is derived from an EMBL/GenBank/DDBJ whole genome shotgun (WGS) entry which is preliminary data.</text>
</comment>
<evidence type="ECO:0000313" key="2">
    <source>
        <dbReference type="Proteomes" id="UP000814140"/>
    </source>
</evidence>
<name>A0ACB8T816_9AGAM</name>